<dbReference type="SUPFAM" id="SSF49899">
    <property type="entry name" value="Concanavalin A-like lectins/glucanases"/>
    <property type="match status" value="1"/>
</dbReference>
<dbReference type="Proteomes" id="UP000643165">
    <property type="component" value="Unassembled WGS sequence"/>
</dbReference>
<accession>A0ABQ4J072</accession>
<dbReference type="EMBL" id="BOPB01000026">
    <property type="protein sequence ID" value="GIJ23591.1"/>
    <property type="molecule type" value="Genomic_DNA"/>
</dbReference>
<evidence type="ECO:0000313" key="2">
    <source>
        <dbReference type="EMBL" id="GIJ23591.1"/>
    </source>
</evidence>
<gene>
    <name evidence="2" type="ORF">Vlu01_42150</name>
</gene>
<dbReference type="Gene3D" id="1.10.10.10">
    <property type="entry name" value="Winged helix-like DNA-binding domain superfamily/Winged helix DNA-binding domain"/>
    <property type="match status" value="1"/>
</dbReference>
<evidence type="ECO:0000259" key="1">
    <source>
        <dbReference type="Pfam" id="PF09206"/>
    </source>
</evidence>
<sequence length="123" mass="12570">MAFRVRPLHRRRCRVRVRLTPAGEAFLPAARQCLDAAERAAVAVILAPQVRVAVAAPGAVIAEAIVPGQSAAIILGSGGDCCKPDGGANLSAGTFYEGAMVAGYPSDATENAVHASIVAAGYR</sequence>
<dbReference type="Gene3D" id="2.60.120.200">
    <property type="match status" value="1"/>
</dbReference>
<reference evidence="2 3" key="1">
    <citation type="submission" date="2021-01" db="EMBL/GenBank/DDBJ databases">
        <title>Whole genome shotgun sequence of Verrucosispora lutea NBRC 106530.</title>
        <authorList>
            <person name="Komaki H."/>
            <person name="Tamura T."/>
        </authorList>
    </citation>
    <scope>NUCLEOTIDE SEQUENCE [LARGE SCALE GENOMIC DNA]</scope>
    <source>
        <strain evidence="2 3">NBRC 106530</strain>
    </source>
</reference>
<dbReference type="Pfam" id="PF09206">
    <property type="entry name" value="ArabFuran-catal"/>
    <property type="match status" value="1"/>
</dbReference>
<dbReference type="InterPro" id="IPR036388">
    <property type="entry name" value="WH-like_DNA-bd_sf"/>
</dbReference>
<comment type="caution">
    <text evidence="2">The sequence shown here is derived from an EMBL/GenBank/DDBJ whole genome shotgun (WGS) entry which is preliminary data.</text>
</comment>
<dbReference type="InterPro" id="IPR015289">
    <property type="entry name" value="A-L-arabinofuranosidase_B_cat"/>
</dbReference>
<dbReference type="InterPro" id="IPR013320">
    <property type="entry name" value="ConA-like_dom_sf"/>
</dbReference>
<organism evidence="2 3">
    <name type="scientific">Micromonospora lutea</name>
    <dbReference type="NCBI Taxonomy" id="419825"/>
    <lineage>
        <taxon>Bacteria</taxon>
        <taxon>Bacillati</taxon>
        <taxon>Actinomycetota</taxon>
        <taxon>Actinomycetes</taxon>
        <taxon>Micromonosporales</taxon>
        <taxon>Micromonosporaceae</taxon>
        <taxon>Micromonospora</taxon>
    </lineage>
</organism>
<evidence type="ECO:0000313" key="3">
    <source>
        <dbReference type="Proteomes" id="UP000643165"/>
    </source>
</evidence>
<name>A0ABQ4J072_9ACTN</name>
<proteinExistence type="predicted"/>
<feature type="domain" description="Alpha-L-arabinofuranosidase B catalytic" evidence="1">
    <location>
        <begin position="69"/>
        <end position="122"/>
    </location>
</feature>
<keyword evidence="3" id="KW-1185">Reference proteome</keyword>
<protein>
    <recommendedName>
        <fullName evidence="1">Alpha-L-arabinofuranosidase B catalytic domain-containing protein</fullName>
    </recommendedName>
</protein>